<organism evidence="11 12">
    <name type="scientific">Stephania japonica</name>
    <dbReference type="NCBI Taxonomy" id="461633"/>
    <lineage>
        <taxon>Eukaryota</taxon>
        <taxon>Viridiplantae</taxon>
        <taxon>Streptophyta</taxon>
        <taxon>Embryophyta</taxon>
        <taxon>Tracheophyta</taxon>
        <taxon>Spermatophyta</taxon>
        <taxon>Magnoliopsida</taxon>
        <taxon>Ranunculales</taxon>
        <taxon>Menispermaceae</taxon>
        <taxon>Menispermoideae</taxon>
        <taxon>Cissampelideae</taxon>
        <taxon>Stephania</taxon>
    </lineage>
</organism>
<evidence type="ECO:0000256" key="5">
    <source>
        <dbReference type="ARBA" id="ARBA00022801"/>
    </source>
</evidence>
<dbReference type="SUPFAM" id="SSF81606">
    <property type="entry name" value="PP2C-like"/>
    <property type="match status" value="1"/>
</dbReference>
<dbReference type="Pfam" id="PF00481">
    <property type="entry name" value="PP2C"/>
    <property type="match status" value="1"/>
</dbReference>
<dbReference type="PROSITE" id="PS51746">
    <property type="entry name" value="PPM_2"/>
    <property type="match status" value="1"/>
</dbReference>
<proteinExistence type="inferred from homology"/>
<dbReference type="PANTHER" id="PTHR13832:SF643">
    <property type="entry name" value="PROTEIN PHOSPHATASE 2C-RELATED"/>
    <property type="match status" value="1"/>
</dbReference>
<evidence type="ECO:0000256" key="1">
    <source>
        <dbReference type="ARBA" id="ARBA00001936"/>
    </source>
</evidence>
<dbReference type="AlphaFoldDB" id="A0AAP0JNR8"/>
<dbReference type="InterPro" id="IPR000222">
    <property type="entry name" value="PP2C_BS"/>
</dbReference>
<dbReference type="GO" id="GO:0004722">
    <property type="term" value="F:protein serine/threonine phosphatase activity"/>
    <property type="evidence" value="ECO:0007669"/>
    <property type="project" value="UniProtKB-EC"/>
</dbReference>
<dbReference type="InterPro" id="IPR001932">
    <property type="entry name" value="PPM-type_phosphatase-like_dom"/>
</dbReference>
<keyword evidence="5 9" id="KW-0378">Hydrolase</keyword>
<evidence type="ECO:0000256" key="3">
    <source>
        <dbReference type="ARBA" id="ARBA00013081"/>
    </source>
</evidence>
<keyword evidence="4" id="KW-0479">Metal-binding</keyword>
<evidence type="ECO:0000256" key="6">
    <source>
        <dbReference type="ARBA" id="ARBA00022842"/>
    </source>
</evidence>
<comment type="similarity">
    <text evidence="9">Belongs to the PP2C family.</text>
</comment>
<dbReference type="PROSITE" id="PS01032">
    <property type="entry name" value="PPM_1"/>
    <property type="match status" value="1"/>
</dbReference>
<dbReference type="InterPro" id="IPR036457">
    <property type="entry name" value="PPM-type-like_dom_sf"/>
</dbReference>
<evidence type="ECO:0000256" key="4">
    <source>
        <dbReference type="ARBA" id="ARBA00022723"/>
    </source>
</evidence>
<evidence type="ECO:0000256" key="9">
    <source>
        <dbReference type="RuleBase" id="RU003465"/>
    </source>
</evidence>
<evidence type="ECO:0000256" key="8">
    <source>
        <dbReference type="ARBA" id="ARBA00023211"/>
    </source>
</evidence>
<dbReference type="PANTHER" id="PTHR13832">
    <property type="entry name" value="PROTEIN PHOSPHATASE 2C"/>
    <property type="match status" value="1"/>
</dbReference>
<evidence type="ECO:0000256" key="7">
    <source>
        <dbReference type="ARBA" id="ARBA00022912"/>
    </source>
</evidence>
<dbReference type="EMBL" id="JBBNAE010000003">
    <property type="protein sequence ID" value="KAK9137249.1"/>
    <property type="molecule type" value="Genomic_DNA"/>
</dbReference>
<accession>A0AAP0JNR8</accession>
<feature type="domain" description="PPM-type phosphatase" evidence="10">
    <location>
        <begin position="251"/>
        <end position="523"/>
    </location>
</feature>
<dbReference type="CDD" id="cd00143">
    <property type="entry name" value="PP2Cc"/>
    <property type="match status" value="1"/>
</dbReference>
<comment type="cofactor">
    <cofactor evidence="2">
        <name>Mg(2+)</name>
        <dbReference type="ChEBI" id="CHEBI:18420"/>
    </cofactor>
</comment>
<sequence>MAMAMTDTIVLLIILLMLFLVVLVFIFACRPWRFLSFSRTRSITLSDVEGLRITCYISHKFFSDKTGDLERPLVSHDLEQVTTQNDELNRNRDLEGLRIQIDGRFGSPVTHGLVCKQRLPSADSRITQGASFVLDVDSPKDFLVGETLKRPLVPNRFVEEQKHFKEESNYGSTIPSREDLYQESVLKDIAYKRSNLILEVISGPSRGLCFRLQSTSTSRLPLTVGRVSPSDLLLNDQEVQITHAEDKMPFGIGVASDPMALRRGGKKLPMEDVCYYRWPLPGVEQFGLFGICDGHGGAEAAKTASKMLPEAIARTLLDAKKRDRVLSKCDASDILRDAFFKTEAAMHHQYEGCTATVLLVWADGREEFCAQCANVGDSACVINTSGKQIKMTEDHRITSQTERLRLNELGEPLKDGETRLCGLALARMLGDKFLKEQDARFSSEPFISQVVRIDKESKAFALLASDGLWDVLSVKKAVQLILQTREKCATEEGNSAEKIANIILSEARNLRTKDNTSIIYLDFDANNTRTAYL</sequence>
<gene>
    <name evidence="11" type="ORF">Sjap_007843</name>
</gene>
<evidence type="ECO:0000313" key="11">
    <source>
        <dbReference type="EMBL" id="KAK9137249.1"/>
    </source>
</evidence>
<comment type="cofactor">
    <cofactor evidence="1">
        <name>Mn(2+)</name>
        <dbReference type="ChEBI" id="CHEBI:29035"/>
    </cofactor>
</comment>
<name>A0AAP0JNR8_9MAGN</name>
<keyword evidence="12" id="KW-1185">Reference proteome</keyword>
<reference evidence="11 12" key="1">
    <citation type="submission" date="2024-01" db="EMBL/GenBank/DDBJ databases">
        <title>Genome assemblies of Stephania.</title>
        <authorList>
            <person name="Yang L."/>
        </authorList>
    </citation>
    <scope>NUCLEOTIDE SEQUENCE [LARGE SCALE GENOMIC DNA]</scope>
    <source>
        <strain evidence="11">QJT</strain>
        <tissue evidence="11">Leaf</tissue>
    </source>
</reference>
<comment type="caution">
    <text evidence="11">The sequence shown here is derived from an EMBL/GenBank/DDBJ whole genome shotgun (WGS) entry which is preliminary data.</text>
</comment>
<dbReference type="InterPro" id="IPR015655">
    <property type="entry name" value="PP2C"/>
</dbReference>
<protein>
    <recommendedName>
        <fullName evidence="3">protein-serine/threonine phosphatase</fullName>
        <ecNumber evidence="3">3.1.3.16</ecNumber>
    </recommendedName>
</protein>
<dbReference type="FunFam" id="3.60.40.10:FF:000047">
    <property type="entry name" value="Protein phosphatase 2C 70"/>
    <property type="match status" value="1"/>
</dbReference>
<dbReference type="EC" id="3.1.3.16" evidence="3"/>
<evidence type="ECO:0000259" key="10">
    <source>
        <dbReference type="PROSITE" id="PS51746"/>
    </source>
</evidence>
<keyword evidence="6" id="KW-0460">Magnesium</keyword>
<dbReference type="Proteomes" id="UP001417504">
    <property type="component" value="Unassembled WGS sequence"/>
</dbReference>
<dbReference type="Gene3D" id="2.60.200.20">
    <property type="match status" value="1"/>
</dbReference>
<keyword evidence="7 9" id="KW-0904">Protein phosphatase</keyword>
<evidence type="ECO:0000256" key="2">
    <source>
        <dbReference type="ARBA" id="ARBA00001946"/>
    </source>
</evidence>
<dbReference type="GO" id="GO:0046872">
    <property type="term" value="F:metal ion binding"/>
    <property type="evidence" value="ECO:0007669"/>
    <property type="project" value="UniProtKB-KW"/>
</dbReference>
<evidence type="ECO:0000313" key="12">
    <source>
        <dbReference type="Proteomes" id="UP001417504"/>
    </source>
</evidence>
<dbReference type="Gene3D" id="3.60.40.10">
    <property type="entry name" value="PPM-type phosphatase domain"/>
    <property type="match status" value="1"/>
</dbReference>
<dbReference type="SMART" id="SM00332">
    <property type="entry name" value="PP2Cc"/>
    <property type="match status" value="1"/>
</dbReference>
<keyword evidence="8" id="KW-0464">Manganese</keyword>